<reference evidence="2 3" key="1">
    <citation type="submission" date="2020-07" db="EMBL/GenBank/DDBJ databases">
        <title>Roseicoccus Jingziensis gen. nov., sp. nov., isolated from coastal seawater.</title>
        <authorList>
            <person name="Feng X."/>
        </authorList>
    </citation>
    <scope>NUCLEOTIDE SEQUENCE [LARGE SCALE GENOMIC DNA]</scope>
    <source>
        <strain evidence="2 3">N1E253</strain>
    </source>
</reference>
<feature type="transmembrane region" description="Helical" evidence="1">
    <location>
        <begin position="81"/>
        <end position="101"/>
    </location>
</feature>
<dbReference type="AlphaFoldDB" id="A0A851GKH1"/>
<accession>A0A851GKH1</accession>
<feature type="transmembrane region" description="Helical" evidence="1">
    <location>
        <begin position="6"/>
        <end position="27"/>
    </location>
</feature>
<dbReference type="Proteomes" id="UP000557872">
    <property type="component" value="Unassembled WGS sequence"/>
</dbReference>
<evidence type="ECO:0000256" key="1">
    <source>
        <dbReference type="SAM" id="Phobius"/>
    </source>
</evidence>
<comment type="caution">
    <text evidence="2">The sequence shown here is derived from an EMBL/GenBank/DDBJ whole genome shotgun (WGS) entry which is preliminary data.</text>
</comment>
<organism evidence="2 3">
    <name type="scientific">Oceaniferula marina</name>
    <dbReference type="NCBI Taxonomy" id="2748318"/>
    <lineage>
        <taxon>Bacteria</taxon>
        <taxon>Pseudomonadati</taxon>
        <taxon>Verrucomicrobiota</taxon>
        <taxon>Verrucomicrobiia</taxon>
        <taxon>Verrucomicrobiales</taxon>
        <taxon>Verrucomicrobiaceae</taxon>
        <taxon>Oceaniferula</taxon>
    </lineage>
</organism>
<name>A0A851GKH1_9BACT</name>
<dbReference type="EMBL" id="JACBAZ010000019">
    <property type="protein sequence ID" value="NWK57639.1"/>
    <property type="molecule type" value="Genomic_DNA"/>
</dbReference>
<proteinExistence type="predicted"/>
<feature type="transmembrane region" description="Helical" evidence="1">
    <location>
        <begin position="122"/>
        <end position="142"/>
    </location>
</feature>
<keyword evidence="1" id="KW-0472">Membrane</keyword>
<gene>
    <name evidence="2" type="ORF">HW115_18625</name>
</gene>
<keyword evidence="1" id="KW-0812">Transmembrane</keyword>
<sequence length="146" mass="15838">MDFDTIRPVISGLVGATIAGYLAVRFAKQLPHAAHRAKQKKLAKDQKIVIRVANIGAGIGLVSGLMLYYSGFLDSRDWRGFGLTMGLMALLPMLVIIIGNLRGGLHQVYDGFTAYSLAQKTPSNILFPLMGLMVCGGIWAAIEFVR</sequence>
<feature type="transmembrane region" description="Helical" evidence="1">
    <location>
        <begin position="48"/>
        <end position="69"/>
    </location>
</feature>
<evidence type="ECO:0000313" key="3">
    <source>
        <dbReference type="Proteomes" id="UP000557872"/>
    </source>
</evidence>
<evidence type="ECO:0000313" key="2">
    <source>
        <dbReference type="EMBL" id="NWK57639.1"/>
    </source>
</evidence>
<dbReference type="RefSeq" id="WP_178934954.1">
    <property type="nucleotide sequence ID" value="NZ_JACBAZ010000019.1"/>
</dbReference>
<keyword evidence="1" id="KW-1133">Transmembrane helix</keyword>
<keyword evidence="3" id="KW-1185">Reference proteome</keyword>
<protein>
    <submittedName>
        <fullName evidence="2">Uncharacterized protein</fullName>
    </submittedName>
</protein>